<evidence type="ECO:0000259" key="2">
    <source>
        <dbReference type="PROSITE" id="PS50004"/>
    </source>
</evidence>
<dbReference type="InParanoid" id="H3AME3"/>
<dbReference type="EMBL" id="AFYH01102899">
    <property type="status" value="NOT_ANNOTATED_CDS"/>
    <property type="molecule type" value="Genomic_DNA"/>
</dbReference>
<reference evidence="3" key="2">
    <citation type="submission" date="2025-08" db="UniProtKB">
        <authorList>
            <consortium name="Ensembl"/>
        </authorList>
    </citation>
    <scope>IDENTIFICATION</scope>
</reference>
<dbReference type="InterPro" id="IPR043549">
    <property type="entry name" value="C2C4C/C2C4D"/>
</dbReference>
<feature type="compositionally biased region" description="Basic residues" evidence="1">
    <location>
        <begin position="258"/>
        <end position="267"/>
    </location>
</feature>
<dbReference type="FunCoup" id="H3AME3">
    <property type="interactions" value="268"/>
</dbReference>
<dbReference type="STRING" id="7897.ENSLACP00000010814"/>
<proteinExistence type="predicted"/>
<keyword evidence="4" id="KW-1185">Reference proteome</keyword>
<feature type="compositionally biased region" description="Polar residues" evidence="1">
    <location>
        <begin position="72"/>
        <end position="83"/>
    </location>
</feature>
<dbReference type="SMART" id="SM00239">
    <property type="entry name" value="C2"/>
    <property type="match status" value="1"/>
</dbReference>
<gene>
    <name evidence="3" type="primary">C2CD4C</name>
</gene>
<organism evidence="3 4">
    <name type="scientific">Latimeria chalumnae</name>
    <name type="common">Coelacanth</name>
    <dbReference type="NCBI Taxonomy" id="7897"/>
    <lineage>
        <taxon>Eukaryota</taxon>
        <taxon>Metazoa</taxon>
        <taxon>Chordata</taxon>
        <taxon>Craniata</taxon>
        <taxon>Vertebrata</taxon>
        <taxon>Euteleostomi</taxon>
        <taxon>Coelacanthiformes</taxon>
        <taxon>Coelacanthidae</taxon>
        <taxon>Latimeria</taxon>
    </lineage>
</organism>
<dbReference type="PANTHER" id="PTHR46291">
    <property type="entry name" value="C2 DOMAIN-CONTAINING PROTEIN"/>
    <property type="match status" value="1"/>
</dbReference>
<accession>H3AME3</accession>
<protein>
    <submittedName>
        <fullName evidence="3">C2 calcium dependent domain containing 4C</fullName>
    </submittedName>
</protein>
<dbReference type="GeneTree" id="ENSGT00940000161259"/>
<dbReference type="OMA" id="NTQRKTP"/>
<feature type="region of interest" description="Disordered" evidence="1">
    <location>
        <begin position="47"/>
        <end position="101"/>
    </location>
</feature>
<evidence type="ECO:0000313" key="3">
    <source>
        <dbReference type="Ensembl" id="ENSLACP00000010814.1"/>
    </source>
</evidence>
<feature type="compositionally biased region" description="Low complexity" evidence="1">
    <location>
        <begin position="58"/>
        <end position="70"/>
    </location>
</feature>
<dbReference type="Gene3D" id="2.60.40.150">
    <property type="entry name" value="C2 domain"/>
    <property type="match status" value="1"/>
</dbReference>
<sequence>QSIISMWLLEKIRGSVETNVLKLNESGEKQSKSSLYSNVLTPDKIPDFFIPPKLPSGQSEAEAAESAKQKSNLRPTTSDQSLSVRKPQGSPRSPATKRATEKKNLLKVANLHIIQIESADDLVLGDLSEGELNTNADPQSQTAMSLPYVPKAQTSYGFATLMESPHTRRKESLFHCDHGSPVQSPNSQRKRNASSKANGETSHLNPPDFSMSLVNPYRYFSGGDSDTCSSTESSPFNSPLLSRSASLLKLFTTEGHSKGAKSKHPFARHSSLSTDECSSTDTSPNVPRRLRCPTSPIGGSVTPQPLLPMDLLQCQDRLHKEHSISLNKGGTMRLSAEYDADNSRLRIRIITAEELYDKFFDVKSINCCVVLYLNPGKLQKQRSTIIKNSRNPIFNEDFFFDGVPAGDVKNMSLKLKVVNKGTSLKRDALLGEQEVPLSSLIPLL</sequence>
<feature type="compositionally biased region" description="Polar residues" evidence="1">
    <location>
        <begin position="270"/>
        <end position="285"/>
    </location>
</feature>
<dbReference type="eggNOG" id="ENOG502QT01">
    <property type="taxonomic scope" value="Eukaryota"/>
</dbReference>
<feature type="domain" description="C2" evidence="2">
    <location>
        <begin position="328"/>
        <end position="444"/>
    </location>
</feature>
<dbReference type="Pfam" id="PF00168">
    <property type="entry name" value="C2"/>
    <property type="match status" value="1"/>
</dbReference>
<dbReference type="AlphaFoldDB" id="H3AME3"/>
<dbReference type="Proteomes" id="UP000008672">
    <property type="component" value="Unassembled WGS sequence"/>
</dbReference>
<feature type="region of interest" description="Disordered" evidence="1">
    <location>
        <begin position="256"/>
        <end position="304"/>
    </location>
</feature>
<evidence type="ECO:0000256" key="1">
    <source>
        <dbReference type="SAM" id="MobiDB-lite"/>
    </source>
</evidence>
<reference evidence="4" key="1">
    <citation type="submission" date="2011-08" db="EMBL/GenBank/DDBJ databases">
        <title>The draft genome of Latimeria chalumnae.</title>
        <authorList>
            <person name="Di Palma F."/>
            <person name="Alfoldi J."/>
            <person name="Johnson J."/>
            <person name="Berlin A."/>
            <person name="Gnerre S."/>
            <person name="Jaffe D."/>
            <person name="MacCallum I."/>
            <person name="Young S."/>
            <person name="Walker B.J."/>
            <person name="Lander E."/>
            <person name="Lindblad-Toh K."/>
        </authorList>
    </citation>
    <scope>NUCLEOTIDE SEQUENCE [LARGE SCALE GENOMIC DNA]</scope>
    <source>
        <strain evidence="4">Wild caught</strain>
    </source>
</reference>
<feature type="compositionally biased region" description="Polar residues" evidence="1">
    <location>
        <begin position="194"/>
        <end position="204"/>
    </location>
</feature>
<dbReference type="InterPro" id="IPR000008">
    <property type="entry name" value="C2_dom"/>
</dbReference>
<name>H3AME3_LATCH</name>
<dbReference type="HOGENOM" id="CLU_051964_0_0_1"/>
<dbReference type="PROSITE" id="PS50004">
    <property type="entry name" value="C2"/>
    <property type="match status" value="1"/>
</dbReference>
<evidence type="ECO:0000313" key="4">
    <source>
        <dbReference type="Proteomes" id="UP000008672"/>
    </source>
</evidence>
<dbReference type="InterPro" id="IPR035892">
    <property type="entry name" value="C2_domain_sf"/>
</dbReference>
<dbReference type="CDD" id="cd00030">
    <property type="entry name" value="C2"/>
    <property type="match status" value="1"/>
</dbReference>
<dbReference type="SUPFAM" id="SSF49562">
    <property type="entry name" value="C2 domain (Calcium/lipid-binding domain, CaLB)"/>
    <property type="match status" value="1"/>
</dbReference>
<reference evidence="3" key="3">
    <citation type="submission" date="2025-09" db="UniProtKB">
        <authorList>
            <consortium name="Ensembl"/>
        </authorList>
    </citation>
    <scope>IDENTIFICATION</scope>
</reference>
<feature type="region of interest" description="Disordered" evidence="1">
    <location>
        <begin position="175"/>
        <end position="208"/>
    </location>
</feature>
<dbReference type="Ensembl" id="ENSLACT00000010894.1">
    <property type="protein sequence ID" value="ENSLACP00000010814.1"/>
    <property type="gene ID" value="ENSLACG00000009520.1"/>
</dbReference>
<dbReference type="PANTHER" id="PTHR46291:SF5">
    <property type="entry name" value="C2 CALCIUM-DEPENDENT DOMAIN-CONTAINING PROTEIN 4C"/>
    <property type="match status" value="1"/>
</dbReference>